<accession>A0A6M0CQE5</accession>
<sequence length="540" mass="59038">MKKILAVSGIAALLAGCGSSYEWDEVTTAKGSKGKPTAIYIDKKTKEPVSGTIIWKEGDTLISEFKVKDGKVQGDWVTHNADGSVAIEAQLDDGQLTGTTTIYCAGAEKKPQQRIVIGDGKQTESQFDCASGVQTRETVTVQEQGSKHNGRTLAQLAWRVVDGKQVPAVVANYAKDGSGELDGVQETYYQTGQVQERKHYSQGKQDGLQEAFALLNDGTYRLRQTTAYKDGQREGDSIRYFVHPDWPEKTVEQRETYAAGQDTGKTVIYRELDVQVLVPYQDVPPSHFKLKEALAGKSSRDGYVADVEGLKYLLQASAVDLNKPLIAEDESPIHYVAENAYDMLVALGADPLKLTPEGNSRLMMCLKNAWRECSDAHFAQLLALANARTANLFGNTALHEFCKSNSLTQRRPELGQRLIASQDVNAVNYAGQTALHYCITQRDKTVANALIAAGADLDKADSSGVTPLQLVFLRDPRLGRQKQVSWDATRIQYVGGLLAKSKFSFEAPFPGFDKSLKQLMIEASDAQNAMLVDSLAANKG</sequence>
<dbReference type="PANTHER" id="PTHR24123">
    <property type="entry name" value="ANKYRIN REPEAT-CONTAINING"/>
    <property type="match status" value="1"/>
</dbReference>
<feature type="repeat" description="ANK" evidence="3">
    <location>
        <begin position="430"/>
        <end position="462"/>
    </location>
</feature>
<dbReference type="Proteomes" id="UP000482634">
    <property type="component" value="Unassembled WGS sequence"/>
</dbReference>
<evidence type="ECO:0000256" key="1">
    <source>
        <dbReference type="ARBA" id="ARBA00022737"/>
    </source>
</evidence>
<accession>A0A6B3NVU3</accession>
<dbReference type="SMART" id="SM00248">
    <property type="entry name" value="ANK"/>
    <property type="match status" value="3"/>
</dbReference>
<dbReference type="AlphaFoldDB" id="A0A6B3NVU3"/>
<dbReference type="Gene3D" id="2.20.110.10">
    <property type="entry name" value="Histone H3 K4-specific methyltransferase SET7/9 N-terminal domain"/>
    <property type="match status" value="1"/>
</dbReference>
<comment type="caution">
    <text evidence="5">The sequence shown here is derived from an EMBL/GenBank/DDBJ whole genome shotgun (WGS) entry which is preliminary data.</text>
</comment>
<dbReference type="EMBL" id="JAAHBU010000084">
    <property type="protein sequence ID" value="NER63707.1"/>
    <property type="molecule type" value="Genomic_DNA"/>
</dbReference>
<evidence type="ECO:0000313" key="5">
    <source>
        <dbReference type="EMBL" id="NER63707.1"/>
    </source>
</evidence>
<dbReference type="Pfam" id="PF12796">
    <property type="entry name" value="Ank_2"/>
    <property type="match status" value="1"/>
</dbReference>
<dbReference type="InterPro" id="IPR002110">
    <property type="entry name" value="Ankyrin_rpt"/>
</dbReference>
<dbReference type="PROSITE" id="PS50297">
    <property type="entry name" value="ANK_REP_REGION"/>
    <property type="match status" value="1"/>
</dbReference>
<dbReference type="SUPFAM" id="SSF48403">
    <property type="entry name" value="Ankyrin repeat"/>
    <property type="match status" value="1"/>
</dbReference>
<dbReference type="PROSITE" id="PS51257">
    <property type="entry name" value="PROKAR_LIPOPROTEIN"/>
    <property type="match status" value="1"/>
</dbReference>
<keyword evidence="2 3" id="KW-0040">ANK repeat</keyword>
<dbReference type="EMBL" id="JAAHBV010000094">
    <property type="protein sequence ID" value="NER59582.1"/>
    <property type="molecule type" value="Genomic_DNA"/>
</dbReference>
<evidence type="ECO:0000313" key="4">
    <source>
        <dbReference type="EMBL" id="NER59582.1"/>
    </source>
</evidence>
<organism evidence="5 7">
    <name type="scientific">Pseudomonas brassicae</name>
    <dbReference type="NCBI Taxonomy" id="2708063"/>
    <lineage>
        <taxon>Bacteria</taxon>
        <taxon>Pseudomonadati</taxon>
        <taxon>Pseudomonadota</taxon>
        <taxon>Gammaproteobacteria</taxon>
        <taxon>Pseudomonadales</taxon>
        <taxon>Pseudomonadaceae</taxon>
        <taxon>Pseudomonas</taxon>
    </lineage>
</organism>
<evidence type="ECO:0000313" key="7">
    <source>
        <dbReference type="Proteomes" id="UP000482634"/>
    </source>
</evidence>
<protein>
    <submittedName>
        <fullName evidence="5">Uncharacterized protein</fullName>
    </submittedName>
</protein>
<dbReference type="SUPFAM" id="SSF82185">
    <property type="entry name" value="Histone H3 K4-specific methyltransferase SET7/9 N-terminal domain"/>
    <property type="match status" value="1"/>
</dbReference>
<reference evidence="6 7" key="1">
    <citation type="submission" date="2020-02" db="EMBL/GenBank/DDBJ databases">
        <title>Broccoli isolated Pseudomonas sp.</title>
        <authorList>
            <person name="Fujikawa T."/>
            <person name="Sawada H."/>
        </authorList>
    </citation>
    <scope>NUCLEOTIDE SEQUENCE [LARGE SCALE GENOMIC DNA]</scope>
    <source>
        <strain evidence="5 7">MAFF212427</strain>
        <strain evidence="4 6">MAFF212428</strain>
    </source>
</reference>
<dbReference type="Proteomes" id="UP000480410">
    <property type="component" value="Unassembled WGS sequence"/>
</dbReference>
<evidence type="ECO:0000256" key="2">
    <source>
        <dbReference type="ARBA" id="ARBA00023043"/>
    </source>
</evidence>
<evidence type="ECO:0000256" key="3">
    <source>
        <dbReference type="PROSITE-ProRule" id="PRU00023"/>
    </source>
</evidence>
<keyword evidence="1" id="KW-0677">Repeat</keyword>
<dbReference type="InterPro" id="IPR051165">
    <property type="entry name" value="Multifunctional_ANK_Repeat"/>
</dbReference>
<dbReference type="PANTHER" id="PTHR24123:SF33">
    <property type="entry name" value="PROTEIN HOS4"/>
    <property type="match status" value="1"/>
</dbReference>
<gene>
    <name evidence="4" type="ORF">G3435_05425</name>
    <name evidence="5" type="ORF">G3436_07125</name>
</gene>
<dbReference type="Gene3D" id="1.25.40.20">
    <property type="entry name" value="Ankyrin repeat-containing domain"/>
    <property type="match status" value="1"/>
</dbReference>
<keyword evidence="7" id="KW-1185">Reference proteome</keyword>
<dbReference type="InterPro" id="IPR036770">
    <property type="entry name" value="Ankyrin_rpt-contain_sf"/>
</dbReference>
<evidence type="ECO:0000313" key="6">
    <source>
        <dbReference type="Proteomes" id="UP000480410"/>
    </source>
</evidence>
<proteinExistence type="predicted"/>
<name>A0A6B3NVU3_9PSED</name>
<dbReference type="PROSITE" id="PS50088">
    <property type="entry name" value="ANK_REPEAT"/>
    <property type="match status" value="1"/>
</dbReference>
<dbReference type="RefSeq" id="WP_163942917.1">
    <property type="nucleotide sequence ID" value="NZ_JAAHBU010000084.1"/>
</dbReference>